<sequence>MGLVHNTQAVSKSHLDIVTEEPGSLVQLPLTLSKTSTPNRLSVSTTSSRSSGRASIWSNYSDQSASSSITTYSQESPASVFAPAVPAKLHTGPKYWCTSCDVGFLRKFDFKRHEGDFHERWKKYVCPEPHCGRAYWGKAVYTTHHKTAHGCSHICRHPDDGLQIIQKRTSWACGFCSALHPSMERHYDHVARHYEDGCTKEHWNHSLVIYGLLHNPLIHECWKVKVAKGDAEHSGRRAIFAWNPKLTGRVPGFMENGPPGKLQDLLEFFQADKTGAEDEARRLADTAYRLA</sequence>
<keyword evidence="1" id="KW-0479">Metal-binding</keyword>
<protein>
    <recommendedName>
        <fullName evidence="2">C2H2-type domain-containing protein</fullName>
    </recommendedName>
</protein>
<comment type="caution">
    <text evidence="3">The sequence shown here is derived from an EMBL/GenBank/DDBJ whole genome shotgun (WGS) entry which is preliminary data.</text>
</comment>
<proteinExistence type="predicted"/>
<keyword evidence="4" id="KW-1185">Reference proteome</keyword>
<gene>
    <name evidence="3" type="ORF">B0H66DRAFT_482843</name>
</gene>
<name>A0AAE0M0V2_9PEZI</name>
<dbReference type="GO" id="GO:0008270">
    <property type="term" value="F:zinc ion binding"/>
    <property type="evidence" value="ECO:0007669"/>
    <property type="project" value="UniProtKB-KW"/>
</dbReference>
<feature type="non-terminal residue" evidence="3">
    <location>
        <position position="291"/>
    </location>
</feature>
<keyword evidence="1" id="KW-0863">Zinc-finger</keyword>
<dbReference type="PROSITE" id="PS50157">
    <property type="entry name" value="ZINC_FINGER_C2H2_2"/>
    <property type="match status" value="2"/>
</dbReference>
<evidence type="ECO:0000313" key="4">
    <source>
        <dbReference type="Proteomes" id="UP001283341"/>
    </source>
</evidence>
<dbReference type="Proteomes" id="UP001283341">
    <property type="component" value="Unassembled WGS sequence"/>
</dbReference>
<dbReference type="Gene3D" id="3.30.160.60">
    <property type="entry name" value="Classic Zinc Finger"/>
    <property type="match status" value="1"/>
</dbReference>
<dbReference type="InterPro" id="IPR036236">
    <property type="entry name" value="Znf_C2H2_sf"/>
</dbReference>
<dbReference type="InterPro" id="IPR013087">
    <property type="entry name" value="Znf_C2H2_type"/>
</dbReference>
<feature type="domain" description="C2H2-type" evidence="2">
    <location>
        <begin position="95"/>
        <end position="123"/>
    </location>
</feature>
<accession>A0AAE0M0V2</accession>
<dbReference type="AlphaFoldDB" id="A0AAE0M0V2"/>
<reference evidence="3" key="2">
    <citation type="submission" date="2023-06" db="EMBL/GenBank/DDBJ databases">
        <authorList>
            <consortium name="Lawrence Berkeley National Laboratory"/>
            <person name="Haridas S."/>
            <person name="Hensen N."/>
            <person name="Bonometti L."/>
            <person name="Westerberg I."/>
            <person name="Brannstrom I.O."/>
            <person name="Guillou S."/>
            <person name="Cros-Aarteil S."/>
            <person name="Calhoun S."/>
            <person name="Kuo A."/>
            <person name="Mondo S."/>
            <person name="Pangilinan J."/>
            <person name="Riley R."/>
            <person name="Labutti K."/>
            <person name="Andreopoulos B."/>
            <person name="Lipzen A."/>
            <person name="Chen C."/>
            <person name="Yanf M."/>
            <person name="Daum C."/>
            <person name="Ng V."/>
            <person name="Clum A."/>
            <person name="Steindorff A."/>
            <person name="Ohm R."/>
            <person name="Martin F."/>
            <person name="Silar P."/>
            <person name="Natvig D."/>
            <person name="Lalanne C."/>
            <person name="Gautier V."/>
            <person name="Ament-Velasquez S.L."/>
            <person name="Kruys A."/>
            <person name="Hutchinson M.I."/>
            <person name="Powell A.J."/>
            <person name="Barry K."/>
            <person name="Miller A.N."/>
            <person name="Grigoriev I.V."/>
            <person name="Debuchy R."/>
            <person name="Gladieux P."/>
            <person name="Thoren M.H."/>
            <person name="Johannesson H."/>
        </authorList>
    </citation>
    <scope>NUCLEOTIDE SEQUENCE</scope>
    <source>
        <strain evidence="3">CBS 118394</strain>
    </source>
</reference>
<evidence type="ECO:0000259" key="2">
    <source>
        <dbReference type="PROSITE" id="PS50157"/>
    </source>
</evidence>
<dbReference type="SUPFAM" id="SSF57667">
    <property type="entry name" value="beta-beta-alpha zinc fingers"/>
    <property type="match status" value="1"/>
</dbReference>
<keyword evidence="1" id="KW-0862">Zinc</keyword>
<reference evidence="3" key="1">
    <citation type="journal article" date="2023" name="Mol. Phylogenet. Evol.">
        <title>Genome-scale phylogeny and comparative genomics of the fungal order Sordariales.</title>
        <authorList>
            <person name="Hensen N."/>
            <person name="Bonometti L."/>
            <person name="Westerberg I."/>
            <person name="Brannstrom I.O."/>
            <person name="Guillou S."/>
            <person name="Cros-Aarteil S."/>
            <person name="Calhoun S."/>
            <person name="Haridas S."/>
            <person name="Kuo A."/>
            <person name="Mondo S."/>
            <person name="Pangilinan J."/>
            <person name="Riley R."/>
            <person name="LaButti K."/>
            <person name="Andreopoulos B."/>
            <person name="Lipzen A."/>
            <person name="Chen C."/>
            <person name="Yan M."/>
            <person name="Daum C."/>
            <person name="Ng V."/>
            <person name="Clum A."/>
            <person name="Steindorff A."/>
            <person name="Ohm R.A."/>
            <person name="Martin F."/>
            <person name="Silar P."/>
            <person name="Natvig D.O."/>
            <person name="Lalanne C."/>
            <person name="Gautier V."/>
            <person name="Ament-Velasquez S.L."/>
            <person name="Kruys A."/>
            <person name="Hutchinson M.I."/>
            <person name="Powell A.J."/>
            <person name="Barry K."/>
            <person name="Miller A.N."/>
            <person name="Grigoriev I.V."/>
            <person name="Debuchy R."/>
            <person name="Gladieux P."/>
            <person name="Hiltunen Thoren M."/>
            <person name="Johannesson H."/>
        </authorList>
    </citation>
    <scope>NUCLEOTIDE SEQUENCE</scope>
    <source>
        <strain evidence="3">CBS 118394</strain>
    </source>
</reference>
<feature type="domain" description="C2H2-type" evidence="2">
    <location>
        <begin position="124"/>
        <end position="158"/>
    </location>
</feature>
<dbReference type="SMART" id="SM00355">
    <property type="entry name" value="ZnF_C2H2"/>
    <property type="match status" value="3"/>
</dbReference>
<organism evidence="3 4">
    <name type="scientific">Apodospora peruviana</name>
    <dbReference type="NCBI Taxonomy" id="516989"/>
    <lineage>
        <taxon>Eukaryota</taxon>
        <taxon>Fungi</taxon>
        <taxon>Dikarya</taxon>
        <taxon>Ascomycota</taxon>
        <taxon>Pezizomycotina</taxon>
        <taxon>Sordariomycetes</taxon>
        <taxon>Sordariomycetidae</taxon>
        <taxon>Sordariales</taxon>
        <taxon>Lasiosphaeriaceae</taxon>
        <taxon>Apodospora</taxon>
    </lineage>
</organism>
<dbReference type="EMBL" id="JAUEDM010000007">
    <property type="protein sequence ID" value="KAK3314014.1"/>
    <property type="molecule type" value="Genomic_DNA"/>
</dbReference>
<dbReference type="PROSITE" id="PS00028">
    <property type="entry name" value="ZINC_FINGER_C2H2_1"/>
    <property type="match status" value="2"/>
</dbReference>
<evidence type="ECO:0000256" key="1">
    <source>
        <dbReference type="PROSITE-ProRule" id="PRU00042"/>
    </source>
</evidence>
<evidence type="ECO:0000313" key="3">
    <source>
        <dbReference type="EMBL" id="KAK3314014.1"/>
    </source>
</evidence>